<name>A0AB36JT02_9STRE</name>
<evidence type="ECO:0008006" key="6">
    <source>
        <dbReference type="Google" id="ProtNLM"/>
    </source>
</evidence>
<protein>
    <recommendedName>
        <fullName evidence="6">PrgI family protein</fullName>
    </recommendedName>
</protein>
<evidence type="ECO:0000313" key="4">
    <source>
        <dbReference type="Proteomes" id="UP000188600"/>
    </source>
</evidence>
<organism evidence="2 4">
    <name type="scientific">Streptococcus azizii</name>
    <dbReference type="NCBI Taxonomy" id="1579424"/>
    <lineage>
        <taxon>Bacteria</taxon>
        <taxon>Bacillati</taxon>
        <taxon>Bacillota</taxon>
        <taxon>Bacilli</taxon>
        <taxon>Lactobacillales</taxon>
        <taxon>Streptococcaceae</taxon>
        <taxon>Streptococcus</taxon>
    </lineage>
</organism>
<comment type="caution">
    <text evidence="2">The sequence shown here is derived from an EMBL/GenBank/DDBJ whole genome shotgun (WGS) entry which is preliminary data.</text>
</comment>
<keyword evidence="1" id="KW-0812">Transmembrane</keyword>
<keyword evidence="1" id="KW-0472">Membrane</keyword>
<proteinExistence type="predicted"/>
<evidence type="ECO:0000313" key="5">
    <source>
        <dbReference type="Proteomes" id="UP000188946"/>
    </source>
</evidence>
<sequence>MKRLGSLFLDDFVKEDKPVFFHFTKRGLLLIIGAVVTLSVTTLLFFFGYPDLLVVVVTLCLFTPTIIFGLGIDKKLSLVERFYFFLLIKRRLYQMEDHTRKEYHARDFIQAKTVRETDPV</sequence>
<gene>
    <name evidence="3" type="ORF">BVE84_03855</name>
    <name evidence="2" type="ORF">BVE86_03070</name>
</gene>
<dbReference type="RefSeq" id="WP_076995770.1">
    <property type="nucleotide sequence ID" value="NZ_MSPR01000005.1"/>
</dbReference>
<dbReference type="Proteomes" id="UP000188600">
    <property type="component" value="Unassembled WGS sequence"/>
</dbReference>
<feature type="transmembrane region" description="Helical" evidence="1">
    <location>
        <begin position="53"/>
        <end position="72"/>
    </location>
</feature>
<keyword evidence="5" id="KW-1185">Reference proteome</keyword>
<evidence type="ECO:0000256" key="1">
    <source>
        <dbReference type="SAM" id="Phobius"/>
    </source>
</evidence>
<evidence type="ECO:0000313" key="3">
    <source>
        <dbReference type="EMBL" id="ONK30202.1"/>
    </source>
</evidence>
<reference evidence="4 5" key="1">
    <citation type="submission" date="2016-12" db="EMBL/GenBank/DDBJ databases">
        <authorList>
            <person name="Gulvik C.A."/>
        </authorList>
    </citation>
    <scope>NUCLEOTIDE SEQUENCE [LARGE SCALE GENOMIC DNA]</scope>
    <source>
        <strain evidence="3 5">12-5202</strain>
        <strain evidence="2 4">12-5291</strain>
    </source>
</reference>
<dbReference type="Proteomes" id="UP000188946">
    <property type="component" value="Unassembled WGS sequence"/>
</dbReference>
<feature type="transmembrane region" description="Helical" evidence="1">
    <location>
        <begin position="27"/>
        <end position="47"/>
    </location>
</feature>
<dbReference type="EMBL" id="MSPT01000005">
    <property type="protein sequence ID" value="ONK28346.1"/>
    <property type="molecule type" value="Genomic_DNA"/>
</dbReference>
<dbReference type="AlphaFoldDB" id="A0AB36JT02"/>
<keyword evidence="1" id="KW-1133">Transmembrane helix</keyword>
<dbReference type="EMBL" id="MSPR01000005">
    <property type="protein sequence ID" value="ONK30202.1"/>
    <property type="molecule type" value="Genomic_DNA"/>
</dbReference>
<accession>A0AB36JT02</accession>
<evidence type="ECO:0000313" key="2">
    <source>
        <dbReference type="EMBL" id="ONK28346.1"/>
    </source>
</evidence>